<evidence type="ECO:0000313" key="4">
    <source>
        <dbReference type="EMBL" id="CAF3913349.1"/>
    </source>
</evidence>
<dbReference type="Gene3D" id="3.10.100.10">
    <property type="entry name" value="Mannose-Binding Protein A, subunit A"/>
    <property type="match status" value="1"/>
</dbReference>
<organism evidence="4 5">
    <name type="scientific">Rotaria magnacalcarata</name>
    <dbReference type="NCBI Taxonomy" id="392030"/>
    <lineage>
        <taxon>Eukaryota</taxon>
        <taxon>Metazoa</taxon>
        <taxon>Spiralia</taxon>
        <taxon>Gnathifera</taxon>
        <taxon>Rotifera</taxon>
        <taxon>Eurotatoria</taxon>
        <taxon>Bdelloidea</taxon>
        <taxon>Philodinida</taxon>
        <taxon>Philodinidae</taxon>
        <taxon>Rotaria</taxon>
    </lineage>
</organism>
<dbReference type="SUPFAM" id="SSF56436">
    <property type="entry name" value="C-type lectin-like"/>
    <property type="match status" value="1"/>
</dbReference>
<feature type="domain" description="C-type lectin" evidence="3">
    <location>
        <begin position="68"/>
        <end position="205"/>
    </location>
</feature>
<dbReference type="InterPro" id="IPR016186">
    <property type="entry name" value="C-type_lectin-like/link_sf"/>
</dbReference>
<dbReference type="SMART" id="SM00034">
    <property type="entry name" value="CLECT"/>
    <property type="match status" value="1"/>
</dbReference>
<evidence type="ECO:0000256" key="1">
    <source>
        <dbReference type="SAM" id="Phobius"/>
    </source>
</evidence>
<evidence type="ECO:0000256" key="2">
    <source>
        <dbReference type="SAM" id="SignalP"/>
    </source>
</evidence>
<comment type="caution">
    <text evidence="4">The sequence shown here is derived from an EMBL/GenBank/DDBJ whole genome shotgun (WGS) entry which is preliminary data.</text>
</comment>
<dbReference type="EMBL" id="CAJOBG010001283">
    <property type="protein sequence ID" value="CAF3913349.1"/>
    <property type="molecule type" value="Genomic_DNA"/>
</dbReference>
<proteinExistence type="predicted"/>
<feature type="chain" id="PRO_5032997952" description="C-type lectin domain-containing protein" evidence="2">
    <location>
        <begin position="23"/>
        <end position="556"/>
    </location>
</feature>
<name>A0A819I5A9_9BILA</name>
<protein>
    <recommendedName>
        <fullName evidence="3">C-type lectin domain-containing protein</fullName>
    </recommendedName>
</protein>
<keyword evidence="1" id="KW-0812">Transmembrane</keyword>
<feature type="signal peptide" evidence="2">
    <location>
        <begin position="1"/>
        <end position="22"/>
    </location>
</feature>
<evidence type="ECO:0000259" key="3">
    <source>
        <dbReference type="SMART" id="SM00034"/>
    </source>
</evidence>
<keyword evidence="2" id="KW-0732">Signal</keyword>
<keyword evidence="1" id="KW-0472">Membrane</keyword>
<keyword evidence="5" id="KW-1185">Reference proteome</keyword>
<dbReference type="InterPro" id="IPR001304">
    <property type="entry name" value="C-type_lectin-like"/>
</dbReference>
<accession>A0A819I5A9</accession>
<evidence type="ECO:0000313" key="5">
    <source>
        <dbReference type="Proteomes" id="UP000663866"/>
    </source>
</evidence>
<sequence length="556" mass="64768">MLRSHFEFAYVLHVVFISLISSASFNSFCSDDLSCDYPLICSNSSQCTCPRLSTQTFWNTEQNTCLACPKGWIEWQNETCLLFIKHSENDIVHEKAKDACLSYSAQLLKIDYYQEYVEFQYKINELLKGQHANELSEYLTNGVWINFTDTDWLNSYEWCDKAYKNDSIPRNDCIRLSKYFSKDKINITLCLSHIQCNETLSYICEKSPSILNDDTRFFSLIAGAVENLFFPAPKPIPTQPPPPPEPLIICKHRVENESVLETSKSNNTTLYIGIAVGAILLILMVICCCCFCGGFLLWKSNDTPKASSQISRFHRRRDRTSVDSAARNFDDCLYLLDGHFNQLRVLNVAIDSITYSSLVIDNSESLPSLTSFSLACHTEGFRYRQLIVPLLHRMLNLEELSLYLELNSFKIFIDGNNLETNILNRLPRLNKFLFNILSVMHLQMDPYLPTIEEIQKTFVDFAENRIISSVDYLRRRETGIGRFYSYPFTFNYYRKLTHSFPGGLFKYVREVSLFDERPFEHEFFLRIAQSCPLVEKLSINNWTRQYRKFKNRKILY</sequence>
<feature type="transmembrane region" description="Helical" evidence="1">
    <location>
        <begin position="270"/>
        <end position="298"/>
    </location>
</feature>
<dbReference type="Proteomes" id="UP000663866">
    <property type="component" value="Unassembled WGS sequence"/>
</dbReference>
<dbReference type="InterPro" id="IPR016187">
    <property type="entry name" value="CTDL_fold"/>
</dbReference>
<keyword evidence="1" id="KW-1133">Transmembrane helix</keyword>
<dbReference type="AlphaFoldDB" id="A0A819I5A9"/>
<gene>
    <name evidence="4" type="ORF">OVN521_LOCUS10165</name>
</gene>
<reference evidence="4" key="1">
    <citation type="submission" date="2021-02" db="EMBL/GenBank/DDBJ databases">
        <authorList>
            <person name="Nowell W R."/>
        </authorList>
    </citation>
    <scope>NUCLEOTIDE SEQUENCE</scope>
</reference>